<dbReference type="InterPro" id="IPR001433">
    <property type="entry name" value="OxRdtase_FAD/NAD-bd"/>
</dbReference>
<dbReference type="Pfam" id="PF03929">
    <property type="entry name" value="PepSY_TM"/>
    <property type="match status" value="1"/>
</dbReference>
<dbReference type="PANTHER" id="PTHR19384">
    <property type="entry name" value="NITRIC OXIDE SYNTHASE-RELATED"/>
    <property type="match status" value="1"/>
</dbReference>
<dbReference type="SUPFAM" id="SSF52343">
    <property type="entry name" value="Ferredoxin reductase-like, C-terminal NADP-linked domain"/>
    <property type="match status" value="1"/>
</dbReference>
<dbReference type="Pfam" id="PF00258">
    <property type="entry name" value="Flavodoxin_1"/>
    <property type="match status" value="1"/>
</dbReference>
<proteinExistence type="predicted"/>
<keyword evidence="3" id="KW-0812">Transmembrane</keyword>
<dbReference type="InterPro" id="IPR017938">
    <property type="entry name" value="Riboflavin_synthase-like_b-brl"/>
</dbReference>
<gene>
    <name evidence="6" type="ORF">QM480_10825</name>
</gene>
<keyword evidence="1" id="KW-0285">Flavoprotein</keyword>
<dbReference type="Gene3D" id="2.40.30.10">
    <property type="entry name" value="Translation factors"/>
    <property type="match status" value="1"/>
</dbReference>
<dbReference type="PROSITE" id="PS50902">
    <property type="entry name" value="FLAVODOXIN_LIKE"/>
    <property type="match status" value="1"/>
</dbReference>
<dbReference type="EMBL" id="JASHID010000006">
    <property type="protein sequence ID" value="MDI9864820.1"/>
    <property type="molecule type" value="Genomic_DNA"/>
</dbReference>
<feature type="transmembrane region" description="Helical" evidence="3">
    <location>
        <begin position="298"/>
        <end position="323"/>
    </location>
</feature>
<dbReference type="Gene3D" id="3.40.50.80">
    <property type="entry name" value="Nucleotide-binding domain of ferredoxin-NADP reductase (FNR) module"/>
    <property type="match status" value="1"/>
</dbReference>
<evidence type="ECO:0000256" key="2">
    <source>
        <dbReference type="ARBA" id="ARBA00023797"/>
    </source>
</evidence>
<reference evidence="6 7" key="1">
    <citation type="submission" date="2023-05" db="EMBL/GenBank/DDBJ databases">
        <title>Novel species of genus Flectobacillus isolated from stream in China.</title>
        <authorList>
            <person name="Lu H."/>
        </authorList>
    </citation>
    <scope>NUCLEOTIDE SEQUENCE [LARGE SCALE GENOMIC DNA]</scope>
    <source>
        <strain evidence="6 7">DC10W</strain>
    </source>
</reference>
<protein>
    <recommendedName>
        <fullName evidence="2">NADPH--hemoprotein reductase</fullName>
        <ecNumber evidence="2">1.6.2.4</ecNumber>
    </recommendedName>
</protein>
<dbReference type="SUPFAM" id="SSF52218">
    <property type="entry name" value="Flavoproteins"/>
    <property type="match status" value="1"/>
</dbReference>
<feature type="transmembrane region" description="Helical" evidence="3">
    <location>
        <begin position="130"/>
        <end position="151"/>
    </location>
</feature>
<dbReference type="Gene3D" id="3.40.50.360">
    <property type="match status" value="1"/>
</dbReference>
<dbReference type="PROSITE" id="PS51384">
    <property type="entry name" value="FAD_FR"/>
    <property type="match status" value="1"/>
</dbReference>
<dbReference type="InterPro" id="IPR029039">
    <property type="entry name" value="Flavoprotein-like_sf"/>
</dbReference>
<dbReference type="InterPro" id="IPR039261">
    <property type="entry name" value="FNR_nucleotide-bd"/>
</dbReference>
<feature type="domain" description="FAD-binding FR-type" evidence="5">
    <location>
        <begin position="494"/>
        <end position="592"/>
    </location>
</feature>
<feature type="transmembrane region" description="Helical" evidence="3">
    <location>
        <begin position="12"/>
        <end position="33"/>
    </location>
</feature>
<dbReference type="SUPFAM" id="SSF63380">
    <property type="entry name" value="Riboflavin synthase domain-like"/>
    <property type="match status" value="1"/>
</dbReference>
<evidence type="ECO:0000313" key="6">
    <source>
        <dbReference type="EMBL" id="MDI9864820.1"/>
    </source>
</evidence>
<dbReference type="RefSeq" id="WP_283369935.1">
    <property type="nucleotide sequence ID" value="NZ_JASHID010000006.1"/>
</dbReference>
<keyword evidence="7" id="KW-1185">Reference proteome</keyword>
<accession>A0ABT6YMR0</accession>
<dbReference type="InterPro" id="IPR008254">
    <property type="entry name" value="Flavodoxin/NO_synth"/>
</dbReference>
<evidence type="ECO:0000256" key="3">
    <source>
        <dbReference type="SAM" id="Phobius"/>
    </source>
</evidence>
<sequence>MNLSIWRYSHLTLAVSSFLFLALASITGIILSFEPALEKINRPSTPPLSQVTLAESIPVWKKQYPSISQVEVDDFHSLVAKSSDFPKDIQEGYLHPKTGEFLGASKQKGAFFEWVNALHRSLFLHELGRFFVGLTAFLLFLITISGILLLIQRQQGIRNFFKGIPKDSFAQYYHVVLSRWSLLPILLIALTGAYLSLVRFEVFPAAKVTLEVDFDKIKDTPQKKLEDFPIFKNTSLSEVKSIEFPFSEDPEDYFTIKLKDREIAVNQITGEILAEQPYPFTQIMSTLSLDLHTGRASIILAIILAIASGNILFFIYTGFAITFKRLSGKSKNQFTSEESRFVILIGSENGSTWDFANGFYQQLIKLGEKTYISTLNEYQSYPSAEHLVVFTSTYGAGDAPNSASKFQELLSTDISQPSSIQISVVGFGSRAYPDFCQFAYEVHHSLGSKSWAKPLLDIHTVNDKSEEDYALWAEAWSTKTGISISSKAPLKQPNNFRNLEVVSNTSNQHDDTFLIKFKAKRWTKVKSGDLLAIYPANDHRERLYSIGVVDKNDIQLSVRLHENGLGSGFLHRLKAGDTFKAKIVQNSHFHFPKNSPEVIMICNGTGIGPFLGMLSQNNKQVPCHLYAGFRDKSSLGLYQSQLDEYSQQKKLNTLAVALSRETEKLYVGDLIKKDAHQIATLLKNGGVIMICGSLAMQKDVMLILEQICKKELSLSLSHYQAHEQILSDCY</sequence>
<feature type="transmembrane region" description="Helical" evidence="3">
    <location>
        <begin position="172"/>
        <end position="195"/>
    </location>
</feature>
<name>A0ABT6YMR0_9BACT</name>
<evidence type="ECO:0000256" key="1">
    <source>
        <dbReference type="ARBA" id="ARBA00022630"/>
    </source>
</evidence>
<dbReference type="InterPro" id="IPR017927">
    <property type="entry name" value="FAD-bd_FR_type"/>
</dbReference>
<feature type="domain" description="Flavodoxin-like" evidence="4">
    <location>
        <begin position="341"/>
        <end position="477"/>
    </location>
</feature>
<dbReference type="Proteomes" id="UP001236569">
    <property type="component" value="Unassembled WGS sequence"/>
</dbReference>
<keyword evidence="3" id="KW-1133">Transmembrane helix</keyword>
<comment type="caution">
    <text evidence="6">The sequence shown here is derived from an EMBL/GenBank/DDBJ whole genome shotgun (WGS) entry which is preliminary data.</text>
</comment>
<dbReference type="EC" id="1.6.2.4" evidence="2"/>
<evidence type="ECO:0000313" key="7">
    <source>
        <dbReference type="Proteomes" id="UP001236569"/>
    </source>
</evidence>
<organism evidence="6 7">
    <name type="scientific">Flectobacillus longus</name>
    <dbReference type="NCBI Taxonomy" id="2984207"/>
    <lineage>
        <taxon>Bacteria</taxon>
        <taxon>Pseudomonadati</taxon>
        <taxon>Bacteroidota</taxon>
        <taxon>Cytophagia</taxon>
        <taxon>Cytophagales</taxon>
        <taxon>Flectobacillaceae</taxon>
        <taxon>Flectobacillus</taxon>
    </lineage>
</organism>
<evidence type="ECO:0000259" key="4">
    <source>
        <dbReference type="PROSITE" id="PS50902"/>
    </source>
</evidence>
<dbReference type="Pfam" id="PF00175">
    <property type="entry name" value="NAD_binding_1"/>
    <property type="match status" value="1"/>
</dbReference>
<dbReference type="InterPro" id="IPR005625">
    <property type="entry name" value="PepSY-ass_TM"/>
</dbReference>
<dbReference type="PANTHER" id="PTHR19384:SF17">
    <property type="entry name" value="NADPH--CYTOCHROME P450 REDUCTASE"/>
    <property type="match status" value="1"/>
</dbReference>
<keyword evidence="3" id="KW-0472">Membrane</keyword>
<evidence type="ECO:0000259" key="5">
    <source>
        <dbReference type="PROSITE" id="PS51384"/>
    </source>
</evidence>